<name>A0A918XNC0_9PROT</name>
<organism evidence="6 7">
    <name type="scientific">Thalassobaculum fulvum</name>
    <dbReference type="NCBI Taxonomy" id="1633335"/>
    <lineage>
        <taxon>Bacteria</taxon>
        <taxon>Pseudomonadati</taxon>
        <taxon>Pseudomonadota</taxon>
        <taxon>Alphaproteobacteria</taxon>
        <taxon>Rhodospirillales</taxon>
        <taxon>Thalassobaculaceae</taxon>
        <taxon>Thalassobaculum</taxon>
    </lineage>
</organism>
<evidence type="ECO:0000259" key="5">
    <source>
        <dbReference type="PROSITE" id="PS51503"/>
    </source>
</evidence>
<dbReference type="EMBL" id="BMZS01000001">
    <property type="protein sequence ID" value="GHD41467.1"/>
    <property type="molecule type" value="Genomic_DNA"/>
</dbReference>
<proteinExistence type="predicted"/>
<sequence length="65" mass="7200">MNTIFTVFLFLAMAATVGALVWGIVAMARGGDFNAKWSNRMMRYRVIFQAIALLVFALLLSLTKG</sequence>
<keyword evidence="1 4" id="KW-0812">Transmembrane</keyword>
<dbReference type="NCBIfam" id="NF033233">
    <property type="entry name" value="twin_helix"/>
    <property type="match status" value="1"/>
</dbReference>
<accession>A0A918XNC0</accession>
<gene>
    <name evidence="6" type="ORF">GCM10017083_05960</name>
</gene>
<comment type="caution">
    <text evidence="6">The sequence shown here is derived from an EMBL/GenBank/DDBJ whole genome shotgun (WGS) entry which is preliminary data.</text>
</comment>
<evidence type="ECO:0000313" key="6">
    <source>
        <dbReference type="EMBL" id="GHD41467.1"/>
    </source>
</evidence>
<feature type="transmembrane region" description="Helical" evidence="4">
    <location>
        <begin position="46"/>
        <end position="63"/>
    </location>
</feature>
<evidence type="ECO:0000256" key="4">
    <source>
        <dbReference type="SAM" id="Phobius"/>
    </source>
</evidence>
<feature type="domain" description="HIG1" evidence="5">
    <location>
        <begin position="1"/>
        <end position="65"/>
    </location>
</feature>
<reference evidence="6" key="1">
    <citation type="journal article" date="2014" name="Int. J. Syst. Evol. Microbiol.">
        <title>Complete genome sequence of Corynebacterium casei LMG S-19264T (=DSM 44701T), isolated from a smear-ripened cheese.</title>
        <authorList>
            <consortium name="US DOE Joint Genome Institute (JGI-PGF)"/>
            <person name="Walter F."/>
            <person name="Albersmeier A."/>
            <person name="Kalinowski J."/>
            <person name="Ruckert C."/>
        </authorList>
    </citation>
    <scope>NUCLEOTIDE SEQUENCE</scope>
    <source>
        <strain evidence="6">KCTC 42651</strain>
    </source>
</reference>
<keyword evidence="2 4" id="KW-1133">Transmembrane helix</keyword>
<evidence type="ECO:0000256" key="3">
    <source>
        <dbReference type="ARBA" id="ARBA00023136"/>
    </source>
</evidence>
<dbReference type="AlphaFoldDB" id="A0A918XNC0"/>
<protein>
    <recommendedName>
        <fullName evidence="5">HIG1 domain-containing protein</fullName>
    </recommendedName>
</protein>
<feature type="transmembrane region" description="Helical" evidence="4">
    <location>
        <begin position="6"/>
        <end position="25"/>
    </location>
</feature>
<evidence type="ECO:0000313" key="7">
    <source>
        <dbReference type="Proteomes" id="UP000630353"/>
    </source>
</evidence>
<dbReference type="Gene3D" id="6.10.140.1320">
    <property type="match status" value="1"/>
</dbReference>
<dbReference type="RefSeq" id="WP_189987407.1">
    <property type="nucleotide sequence ID" value="NZ_BMZS01000001.1"/>
</dbReference>
<reference evidence="6" key="2">
    <citation type="submission" date="2020-09" db="EMBL/GenBank/DDBJ databases">
        <authorList>
            <person name="Sun Q."/>
            <person name="Kim S."/>
        </authorList>
    </citation>
    <scope>NUCLEOTIDE SEQUENCE</scope>
    <source>
        <strain evidence="6">KCTC 42651</strain>
    </source>
</reference>
<keyword evidence="3 4" id="KW-0472">Membrane</keyword>
<dbReference type="InterPro" id="IPR007667">
    <property type="entry name" value="Hypoxia_induced_domain"/>
</dbReference>
<evidence type="ECO:0000256" key="1">
    <source>
        <dbReference type="ARBA" id="ARBA00022692"/>
    </source>
</evidence>
<evidence type="ECO:0000256" key="2">
    <source>
        <dbReference type="ARBA" id="ARBA00022989"/>
    </source>
</evidence>
<dbReference type="Pfam" id="PF04588">
    <property type="entry name" value="HIG_1_N"/>
    <property type="match status" value="1"/>
</dbReference>
<dbReference type="PROSITE" id="PS51503">
    <property type="entry name" value="HIG1"/>
    <property type="match status" value="1"/>
</dbReference>
<dbReference type="Proteomes" id="UP000630353">
    <property type="component" value="Unassembled WGS sequence"/>
</dbReference>
<keyword evidence="7" id="KW-1185">Reference proteome</keyword>